<comment type="caution">
    <text evidence="3">The sequence shown here is derived from an EMBL/GenBank/DDBJ whole genome shotgun (WGS) entry which is preliminary data.</text>
</comment>
<feature type="domain" description="Putative zinc-finger" evidence="2">
    <location>
        <begin position="3"/>
        <end position="37"/>
    </location>
</feature>
<feature type="transmembrane region" description="Helical" evidence="1">
    <location>
        <begin position="91"/>
        <end position="112"/>
    </location>
</feature>
<dbReference type="Pfam" id="PF13490">
    <property type="entry name" value="zf-HC2"/>
    <property type="match status" value="1"/>
</dbReference>
<keyword evidence="1" id="KW-0472">Membrane</keyword>
<sequence length="268" mass="29431">MDCSRISSMFTADLDHELDQASRSAFDDHLGSCPACRRQRRLFRATVARVQSLEPLNPPLGILSGIQARLEQPAPADLFGRLAAYWRRLDFSVSLPTAVATVALAMVMAFLAKNEVFFQYQAAPEQAAAVSAAAAPGLERSRLPLHTTIPAAIGRRELASQSPFDTMPTHPPAIRVPVVQRPDVLMVLHAAPPELLSQLFRESAAFTAWRVDYPERELLLVELPSRDLAALREMLVPYPVAVSPVSALSPNYAAHKGRVRVAIRTRLP</sequence>
<proteinExistence type="predicted"/>
<dbReference type="Gene3D" id="1.10.10.1320">
    <property type="entry name" value="Anti-sigma factor, zinc-finger domain"/>
    <property type="match status" value="1"/>
</dbReference>
<dbReference type="Proteomes" id="UP000885986">
    <property type="component" value="Unassembled WGS sequence"/>
</dbReference>
<name>A0A7C2XM24_9BACT</name>
<evidence type="ECO:0000313" key="3">
    <source>
        <dbReference type="EMBL" id="HET97652.1"/>
    </source>
</evidence>
<gene>
    <name evidence="3" type="ORF">ENN98_02955</name>
</gene>
<organism evidence="3">
    <name type="scientific">Desulfurivibrio alkaliphilus</name>
    <dbReference type="NCBI Taxonomy" id="427923"/>
    <lineage>
        <taxon>Bacteria</taxon>
        <taxon>Pseudomonadati</taxon>
        <taxon>Thermodesulfobacteriota</taxon>
        <taxon>Desulfobulbia</taxon>
        <taxon>Desulfobulbales</taxon>
        <taxon>Desulfobulbaceae</taxon>
        <taxon>Desulfurivibrio</taxon>
    </lineage>
</organism>
<protein>
    <recommendedName>
        <fullName evidence="2">Putative zinc-finger domain-containing protein</fullName>
    </recommendedName>
</protein>
<accession>A0A7C2XM24</accession>
<keyword evidence="1" id="KW-1133">Transmembrane helix</keyword>
<reference evidence="3" key="1">
    <citation type="journal article" date="2020" name="mSystems">
        <title>Genome- and Community-Level Interaction Insights into Carbon Utilization and Element Cycling Functions of Hydrothermarchaeota in Hydrothermal Sediment.</title>
        <authorList>
            <person name="Zhou Z."/>
            <person name="Liu Y."/>
            <person name="Xu W."/>
            <person name="Pan J."/>
            <person name="Luo Z.H."/>
            <person name="Li M."/>
        </authorList>
    </citation>
    <scope>NUCLEOTIDE SEQUENCE [LARGE SCALE GENOMIC DNA]</scope>
    <source>
        <strain evidence="3">SpSt-1224</strain>
    </source>
</reference>
<evidence type="ECO:0000259" key="2">
    <source>
        <dbReference type="Pfam" id="PF13490"/>
    </source>
</evidence>
<dbReference type="EMBL" id="DSDS01000065">
    <property type="protein sequence ID" value="HET97652.1"/>
    <property type="molecule type" value="Genomic_DNA"/>
</dbReference>
<dbReference type="AlphaFoldDB" id="A0A7C2XM24"/>
<keyword evidence="1" id="KW-0812">Transmembrane</keyword>
<dbReference type="InterPro" id="IPR027383">
    <property type="entry name" value="Znf_put"/>
</dbReference>
<evidence type="ECO:0000256" key="1">
    <source>
        <dbReference type="SAM" id="Phobius"/>
    </source>
</evidence>
<dbReference type="InterPro" id="IPR041916">
    <property type="entry name" value="Anti_sigma_zinc_sf"/>
</dbReference>